<comment type="caution">
    <text evidence="3">The sequence shown here is derived from an EMBL/GenBank/DDBJ whole genome shotgun (WGS) entry which is preliminary data.</text>
</comment>
<feature type="chain" id="PRO_5044550234" description="DEAD/DEAH box helicase domain-containing protein" evidence="1">
    <location>
        <begin position="19"/>
        <end position="135"/>
    </location>
</feature>
<organism evidence="3 4">
    <name type="scientific">Tilletia caries</name>
    <name type="common">wheat bunt fungus</name>
    <dbReference type="NCBI Taxonomy" id="13290"/>
    <lineage>
        <taxon>Eukaryota</taxon>
        <taxon>Fungi</taxon>
        <taxon>Dikarya</taxon>
        <taxon>Basidiomycota</taxon>
        <taxon>Ustilaginomycotina</taxon>
        <taxon>Exobasidiomycetes</taxon>
        <taxon>Tilletiales</taxon>
        <taxon>Tilletiaceae</taxon>
        <taxon>Tilletia</taxon>
    </lineage>
</organism>
<keyword evidence="5" id="KW-1185">Reference proteome</keyword>
<reference evidence="3" key="1">
    <citation type="submission" date="2016-04" db="EMBL/GenBank/DDBJ databases">
        <authorList>
            <person name="Nguyen H.D."/>
            <person name="Kesanakurti P."/>
            <person name="Cullis J."/>
            <person name="Levesque C.A."/>
            <person name="Hambleton S."/>
        </authorList>
    </citation>
    <scope>NUCLEOTIDE SEQUENCE</scope>
    <source>
        <strain evidence="3">DAOMC 238032</strain>
    </source>
</reference>
<dbReference type="InterPro" id="IPR027417">
    <property type="entry name" value="P-loop_NTPase"/>
</dbReference>
<evidence type="ECO:0000313" key="2">
    <source>
        <dbReference type="EMBL" id="CAD6900827.1"/>
    </source>
</evidence>
<dbReference type="EMBL" id="CAJHJG010000303">
    <property type="protein sequence ID" value="CAD6900827.1"/>
    <property type="molecule type" value="Genomic_DNA"/>
</dbReference>
<protein>
    <recommendedName>
        <fullName evidence="6">DEAD/DEAH box helicase domain-containing protein</fullName>
    </recommendedName>
</protein>
<dbReference type="EMBL" id="LWDD02000569">
    <property type="protein sequence ID" value="KAE8258711.1"/>
    <property type="molecule type" value="Genomic_DNA"/>
</dbReference>
<sequence>MSFALLLALLAKARVLFSQPASLSSSSEERQQQHGIASIIIVPSNELAFQYYSWARALLPQAGDELHPIMRVLVRAHPTSSAQDQLDLPRKTPPHLIVATPTLLLNPTPRACAISTRLRDHHALARAPRACASQL</sequence>
<feature type="signal peptide" evidence="1">
    <location>
        <begin position="1"/>
        <end position="18"/>
    </location>
</feature>
<evidence type="ECO:0000313" key="3">
    <source>
        <dbReference type="EMBL" id="KAE8258711.1"/>
    </source>
</evidence>
<proteinExistence type="predicted"/>
<evidence type="ECO:0000256" key="1">
    <source>
        <dbReference type="SAM" id="SignalP"/>
    </source>
</evidence>
<gene>
    <name evidence="3" type="ORF">A4X03_0g4302</name>
    <name evidence="2" type="ORF">JKIAZH3_G9798</name>
</gene>
<evidence type="ECO:0008006" key="6">
    <source>
        <dbReference type="Google" id="ProtNLM"/>
    </source>
</evidence>
<dbReference type="Proteomes" id="UP000077671">
    <property type="component" value="Unassembled WGS sequence"/>
</dbReference>
<reference evidence="3" key="2">
    <citation type="journal article" date="2019" name="IMA Fungus">
        <title>Genome sequencing and comparison of five Tilletia species to identify candidate genes for the detection of regulated species infecting wheat.</title>
        <authorList>
            <person name="Nguyen H.D.T."/>
            <person name="Sultana T."/>
            <person name="Kesanakurti P."/>
            <person name="Hambleton S."/>
        </authorList>
    </citation>
    <scope>NUCLEOTIDE SEQUENCE</scope>
    <source>
        <strain evidence="3">DAOMC 238032</strain>
    </source>
</reference>
<keyword evidence="1" id="KW-0732">Signal</keyword>
<dbReference type="AlphaFoldDB" id="A0A177V436"/>
<evidence type="ECO:0000313" key="4">
    <source>
        <dbReference type="Proteomes" id="UP000077671"/>
    </source>
</evidence>
<name>A0A177V436_9BASI</name>
<dbReference type="Proteomes" id="UP000836402">
    <property type="component" value="Unassembled WGS sequence"/>
</dbReference>
<dbReference type="Gene3D" id="3.40.50.300">
    <property type="entry name" value="P-loop containing nucleotide triphosphate hydrolases"/>
    <property type="match status" value="1"/>
</dbReference>
<evidence type="ECO:0000313" key="5">
    <source>
        <dbReference type="Proteomes" id="UP000836402"/>
    </source>
</evidence>
<reference evidence="2" key="3">
    <citation type="submission" date="2020-10" db="EMBL/GenBank/DDBJ databases">
        <authorList>
            <person name="Sedaghatjoo S."/>
        </authorList>
    </citation>
    <scope>NUCLEOTIDE SEQUENCE</scope>
    <source>
        <strain evidence="2">AZH3</strain>
    </source>
</reference>
<accession>A0A177V436</accession>
<dbReference type="SUPFAM" id="SSF52540">
    <property type="entry name" value="P-loop containing nucleoside triphosphate hydrolases"/>
    <property type="match status" value="1"/>
</dbReference>